<protein>
    <submittedName>
        <fullName evidence="2">Uncharacterized protein</fullName>
    </submittedName>
</protein>
<keyword evidence="3" id="KW-1185">Reference proteome</keyword>
<feature type="region of interest" description="Disordered" evidence="1">
    <location>
        <begin position="1"/>
        <end position="22"/>
    </location>
</feature>
<dbReference type="EMBL" id="VSRR010000067">
    <property type="protein sequence ID" value="MPC09383.1"/>
    <property type="molecule type" value="Genomic_DNA"/>
</dbReference>
<dbReference type="AlphaFoldDB" id="A0A5B7CP54"/>
<gene>
    <name evidence="2" type="ORF">E2C01_001994</name>
</gene>
<evidence type="ECO:0000256" key="1">
    <source>
        <dbReference type="SAM" id="MobiDB-lite"/>
    </source>
</evidence>
<dbReference type="Proteomes" id="UP000324222">
    <property type="component" value="Unassembled WGS sequence"/>
</dbReference>
<evidence type="ECO:0000313" key="2">
    <source>
        <dbReference type="EMBL" id="MPC09383.1"/>
    </source>
</evidence>
<reference evidence="2 3" key="1">
    <citation type="submission" date="2019-05" db="EMBL/GenBank/DDBJ databases">
        <title>Another draft genome of Portunus trituberculatus and its Hox gene families provides insights of decapod evolution.</title>
        <authorList>
            <person name="Jeong J.-H."/>
            <person name="Song I."/>
            <person name="Kim S."/>
            <person name="Choi T."/>
            <person name="Kim D."/>
            <person name="Ryu S."/>
            <person name="Kim W."/>
        </authorList>
    </citation>
    <scope>NUCLEOTIDE SEQUENCE [LARGE SCALE GENOMIC DNA]</scope>
    <source>
        <tissue evidence="2">Muscle</tissue>
    </source>
</reference>
<comment type="caution">
    <text evidence="2">The sequence shown here is derived from an EMBL/GenBank/DDBJ whole genome shotgun (WGS) entry which is preliminary data.</text>
</comment>
<name>A0A5B7CP54_PORTR</name>
<accession>A0A5B7CP54</accession>
<sequence>MSESGTGASSSSSLAAGEAGEAGVVGEVDESGCGSCCESGSGPASHSTDRGNRFCLSPSIFSEVVGSGARSGVCLRVRSGSSGFNATPEHEGRMAFGSMFSLFSSGSIFSLFSSVSRQGGQGDTPESSKSGKIQDSDFARSVEVLLVRLESSEDPEVNGRDEELVRPSSLSSSINTPALGASRMLSEAGLCRSSLVACVASSKYVVLM</sequence>
<proteinExistence type="predicted"/>
<evidence type="ECO:0000313" key="3">
    <source>
        <dbReference type="Proteomes" id="UP000324222"/>
    </source>
</evidence>
<organism evidence="2 3">
    <name type="scientific">Portunus trituberculatus</name>
    <name type="common">Swimming crab</name>
    <name type="synonym">Neptunus trituberculatus</name>
    <dbReference type="NCBI Taxonomy" id="210409"/>
    <lineage>
        <taxon>Eukaryota</taxon>
        <taxon>Metazoa</taxon>
        <taxon>Ecdysozoa</taxon>
        <taxon>Arthropoda</taxon>
        <taxon>Crustacea</taxon>
        <taxon>Multicrustacea</taxon>
        <taxon>Malacostraca</taxon>
        <taxon>Eumalacostraca</taxon>
        <taxon>Eucarida</taxon>
        <taxon>Decapoda</taxon>
        <taxon>Pleocyemata</taxon>
        <taxon>Brachyura</taxon>
        <taxon>Eubrachyura</taxon>
        <taxon>Portunoidea</taxon>
        <taxon>Portunidae</taxon>
        <taxon>Portuninae</taxon>
        <taxon>Portunus</taxon>
    </lineage>
</organism>